<sequence>MPMRKYVKWGIGIICTPFILFAILAILFYFPPFQKWAVKQVTAYASEKTKTEITINHVNLEFPLNLGIEGVKILQQNDSMPQIKDTVADIKKVVANVRLIPLFSKKIDIDELSFDCMKVNTTNFIHEARVKGTIARMDLVSHCIDLGAEHVNIDKANLKNAVLDVALSDTVPKDTTKKTNFWKINVRRLNIEKTGLTVHMPGDTLQVQAYLGKSITEGGYFDLYRGSFKVKRFDWKDGRLNYDNNFKIHSNGFDYNHFSLSNIAIGIENLSYLAPNLMMKLRECSFKEKSGIAIDALSGKINLDSNRLFLRNLYFKTPQSYLSARVSLDLNAFAKGNPGKFKVDLNGSFGKYDLMRFMGTMPSAFKKQWPNYPLSVSGTAAGNMKSVSFSRLAVKLPTAFKFDAKGFVSNMDNLKKLSGSVNIKAHTYNLGFVKSLLSKEISRNVRIPNGIYVDGAFKFTGNKYAANFIAKEGKGHVRAVVDFDADRKAYNATINASNLQLQHFVPNYGLNPLTGYIALKGKGFDFTSSRTMIVARSRISKFTYGGYNLDRINANIKLQNGVANASINSLNPLLKGSINLSALVHKKTVKATLVCDLANADLYNLKLTKSPLSASICAHLDIESDMNKYYKVNGMVNDLAIHDNKKFYKSDAIAVDILLRSDTTHAIINSNDFNIGIDSKGGYERLLSQGQSIVKDIQRQLKDRVINQVMLRRKLPDASITFSSGKDNFLVYLLNQYGYYFSRANVDMHSSHIAGVTGNVSIDSLVVDSIRLDTVRFNIKSDDNKFIYRAQVINNRRNPQYVFRAILDGELNEHGSSLKAKLYDAKDKLGIELGLLATMEQHGIRLSILGNNPILGYKTFTASDDNYVFLGDDRRLSAKLQLKSDDGMGVQLFTDDGNKEALQDLTVSLHQFKLHDILSVLPYTPDVSGVLNGDYHFIQTKDEISVSTNMTVDKMIYENCPMGDIGAEFVYMPKKDGSHYVDGILSQNGLKIATVKGTYNSEGAGSIDANLGFDRTPMAVFNGFIPNQIIGFKGYAEGTLNINGTLSKPNVNGEVYLDSAYLVSQPYGVEMRFDNDPVTISGSKLLFENFQMYAHNDSPLTMAGYLDFSDLDNMEMDVKMRASNFEIIDYKENLRSEVFGKAFVNFYGSMHGHLDNLQMRGKLDVLGATDMTYILRNSPITTDNQLDGLVKFTDFKNSKTQTVNRPSLTGFNMDLSMNINKSAHILCALNADKSNYVDLIGGGDLRMQYNTVDNLRLTGRYTLNNGEMKYSLPIIPLKTFNIQDGSYIEFNGDPMNPKLNITATETNKATVSSDGGTGKTVSFECGVKITKTLKDMGLEFIIKAPEDMAVNNQLNTMSVEERGKIAVTMLTTGMYLADGNTNGFSMNSALSAFLQSQINGLAGNALKTLDLSFGMDNAMNASGSQHTDYSFKFAKRIWNNRLRIIVGGKFSTGQDVANQNQSFFSNVSFEYRLNEASTQYLKLFYDRDSYDWLEGDVGQYGAGFIWRRKVQHFSDLFRFKDSEPSIPVVVDKNNAVKQK</sequence>
<keyword evidence="2 5" id="KW-0812">Transmembrane</keyword>
<evidence type="ECO:0000256" key="1">
    <source>
        <dbReference type="ARBA" id="ARBA00004167"/>
    </source>
</evidence>
<name>A0ABN6EJ57_9BACT</name>
<evidence type="ECO:0000259" key="6">
    <source>
        <dbReference type="Pfam" id="PF04357"/>
    </source>
</evidence>
<dbReference type="EMBL" id="AP024484">
    <property type="protein sequence ID" value="BCS85869.1"/>
    <property type="molecule type" value="Genomic_DNA"/>
</dbReference>
<evidence type="ECO:0000313" key="8">
    <source>
        <dbReference type="Proteomes" id="UP001319045"/>
    </source>
</evidence>
<accession>A0ABN6EJ57</accession>
<organism evidence="7 8">
    <name type="scientific">Prevotella herbatica</name>
    <dbReference type="NCBI Taxonomy" id="2801997"/>
    <lineage>
        <taxon>Bacteria</taxon>
        <taxon>Pseudomonadati</taxon>
        <taxon>Bacteroidota</taxon>
        <taxon>Bacteroidia</taxon>
        <taxon>Bacteroidales</taxon>
        <taxon>Prevotellaceae</taxon>
        <taxon>Prevotella</taxon>
    </lineage>
</organism>
<evidence type="ECO:0000256" key="3">
    <source>
        <dbReference type="ARBA" id="ARBA00022989"/>
    </source>
</evidence>
<evidence type="ECO:0000313" key="7">
    <source>
        <dbReference type="EMBL" id="BCS85869.1"/>
    </source>
</evidence>
<dbReference type="PANTHER" id="PTHR36985">
    <property type="entry name" value="TRANSLOCATION AND ASSEMBLY MODULE SUBUNIT TAMB"/>
    <property type="match status" value="1"/>
</dbReference>
<proteinExistence type="predicted"/>
<evidence type="ECO:0000256" key="2">
    <source>
        <dbReference type="ARBA" id="ARBA00022692"/>
    </source>
</evidence>
<dbReference type="PANTHER" id="PTHR36985:SF1">
    <property type="entry name" value="TRANSLOCATION AND ASSEMBLY MODULE SUBUNIT TAMB"/>
    <property type="match status" value="1"/>
</dbReference>
<dbReference type="Pfam" id="PF04357">
    <property type="entry name" value="TamB"/>
    <property type="match status" value="1"/>
</dbReference>
<reference evidence="7 8" key="1">
    <citation type="journal article" date="2022" name="Int. J. Syst. Evol. Microbiol.">
        <title>Prevotella herbatica sp. nov., a plant polysaccharide-decomposing anaerobic bacterium isolated from a methanogenic reactor.</title>
        <authorList>
            <person name="Uek A."/>
            <person name="Tonouchi A."/>
            <person name="Kaku N."/>
            <person name="Ueki K."/>
        </authorList>
    </citation>
    <scope>NUCLEOTIDE SEQUENCE [LARGE SCALE GENOMIC DNA]</scope>
    <source>
        <strain evidence="7 8">WR041</strain>
    </source>
</reference>
<keyword evidence="3 5" id="KW-1133">Transmembrane helix</keyword>
<feature type="domain" description="Translocation and assembly module TamB C-terminal" evidence="6">
    <location>
        <begin position="1096"/>
        <end position="1507"/>
    </location>
</feature>
<keyword evidence="8" id="KW-1185">Reference proteome</keyword>
<evidence type="ECO:0000256" key="5">
    <source>
        <dbReference type="SAM" id="Phobius"/>
    </source>
</evidence>
<feature type="transmembrane region" description="Helical" evidence="5">
    <location>
        <begin position="7"/>
        <end position="30"/>
    </location>
</feature>
<gene>
    <name evidence="7" type="ORF">prwr041_17620</name>
</gene>
<comment type="subcellular location">
    <subcellularLocation>
        <location evidence="1">Membrane</location>
        <topology evidence="1">Single-pass membrane protein</topology>
    </subcellularLocation>
</comment>
<evidence type="ECO:0000256" key="4">
    <source>
        <dbReference type="ARBA" id="ARBA00023136"/>
    </source>
</evidence>
<protein>
    <recommendedName>
        <fullName evidence="6">Translocation and assembly module TamB C-terminal domain-containing protein</fullName>
    </recommendedName>
</protein>
<keyword evidence="4 5" id="KW-0472">Membrane</keyword>
<dbReference type="InterPro" id="IPR007452">
    <property type="entry name" value="TamB_C"/>
</dbReference>
<dbReference type="Proteomes" id="UP001319045">
    <property type="component" value="Chromosome"/>
</dbReference>